<dbReference type="GO" id="GO:0003676">
    <property type="term" value="F:nucleic acid binding"/>
    <property type="evidence" value="ECO:0007669"/>
    <property type="project" value="InterPro"/>
</dbReference>
<dbReference type="SUPFAM" id="SSF53098">
    <property type="entry name" value="Ribonuclease H-like"/>
    <property type="match status" value="1"/>
</dbReference>
<reference evidence="1 2" key="1">
    <citation type="submission" date="2019-08" db="EMBL/GenBank/DDBJ databases">
        <title>Whole genome of Aphis craccivora.</title>
        <authorList>
            <person name="Voronova N.V."/>
            <person name="Shulinski R.S."/>
            <person name="Bandarenka Y.V."/>
            <person name="Zhorov D.G."/>
            <person name="Warner D."/>
        </authorList>
    </citation>
    <scope>NUCLEOTIDE SEQUENCE [LARGE SCALE GENOMIC DNA]</scope>
    <source>
        <strain evidence="1">180601</strain>
        <tissue evidence="1">Whole Body</tissue>
    </source>
</reference>
<protein>
    <submittedName>
        <fullName evidence="1">Putative transposon-derived protein F54H12.3</fullName>
    </submittedName>
</protein>
<dbReference type="PANTHER" id="PTHR46585">
    <property type="entry name" value="INTEGRASE CORE DOMAIN CONTAINING PROTEIN"/>
    <property type="match status" value="1"/>
</dbReference>
<dbReference type="AlphaFoldDB" id="A0A6G0YQA0"/>
<dbReference type="InterPro" id="IPR012337">
    <property type="entry name" value="RNaseH-like_sf"/>
</dbReference>
<comment type="caution">
    <text evidence="1">The sequence shown here is derived from an EMBL/GenBank/DDBJ whole genome shotgun (WGS) entry which is preliminary data.</text>
</comment>
<name>A0A6G0YQA0_APHCR</name>
<dbReference type="OrthoDB" id="6621683at2759"/>
<dbReference type="InterPro" id="IPR036397">
    <property type="entry name" value="RNaseH_sf"/>
</dbReference>
<proteinExistence type="predicted"/>
<sequence>MSKHEIAVELHKPSQRNFTRRRVNIYGKNDLWQADLVEMIPYSRKSKEYNIMKACIVERFNRTIKEKMFREFTARGFHEWISILKKLLEEYYNSKHRTIGMTPVQADADPRTVEIK</sequence>
<dbReference type="Proteomes" id="UP000478052">
    <property type="component" value="Unassembled WGS sequence"/>
</dbReference>
<gene>
    <name evidence="1" type="ORF">FWK35_00009113</name>
</gene>
<dbReference type="EMBL" id="VUJU01002898">
    <property type="protein sequence ID" value="KAF0759748.1"/>
    <property type="molecule type" value="Genomic_DNA"/>
</dbReference>
<evidence type="ECO:0000313" key="1">
    <source>
        <dbReference type="EMBL" id="KAF0759748.1"/>
    </source>
</evidence>
<organism evidence="1 2">
    <name type="scientific">Aphis craccivora</name>
    <name type="common">Cowpea aphid</name>
    <dbReference type="NCBI Taxonomy" id="307492"/>
    <lineage>
        <taxon>Eukaryota</taxon>
        <taxon>Metazoa</taxon>
        <taxon>Ecdysozoa</taxon>
        <taxon>Arthropoda</taxon>
        <taxon>Hexapoda</taxon>
        <taxon>Insecta</taxon>
        <taxon>Pterygota</taxon>
        <taxon>Neoptera</taxon>
        <taxon>Paraneoptera</taxon>
        <taxon>Hemiptera</taxon>
        <taxon>Sternorrhyncha</taxon>
        <taxon>Aphidomorpha</taxon>
        <taxon>Aphidoidea</taxon>
        <taxon>Aphididae</taxon>
        <taxon>Aphidini</taxon>
        <taxon>Aphis</taxon>
        <taxon>Aphis</taxon>
    </lineage>
</organism>
<dbReference type="PANTHER" id="PTHR46585:SF1">
    <property type="entry name" value="CHROMO DOMAIN-CONTAINING PROTEIN"/>
    <property type="match status" value="1"/>
</dbReference>
<accession>A0A6G0YQA0</accession>
<evidence type="ECO:0000313" key="2">
    <source>
        <dbReference type="Proteomes" id="UP000478052"/>
    </source>
</evidence>
<dbReference type="Gene3D" id="3.30.420.10">
    <property type="entry name" value="Ribonuclease H-like superfamily/Ribonuclease H"/>
    <property type="match status" value="1"/>
</dbReference>
<keyword evidence="2" id="KW-1185">Reference proteome</keyword>